<keyword evidence="3" id="KW-1185">Reference proteome</keyword>
<proteinExistence type="predicted"/>
<accession>A0A266Q8W6</accession>
<dbReference type="PROSITE" id="PS51257">
    <property type="entry name" value="PROKAR_LIPOPROTEIN"/>
    <property type="match status" value="1"/>
</dbReference>
<dbReference type="RefSeq" id="WP_094983978.1">
    <property type="nucleotide sequence ID" value="NZ_NHNI01000001.1"/>
</dbReference>
<organism evidence="2 3">
    <name type="scientific">Cellvibrio mixtus</name>
    <dbReference type="NCBI Taxonomy" id="39650"/>
    <lineage>
        <taxon>Bacteria</taxon>
        <taxon>Pseudomonadati</taxon>
        <taxon>Pseudomonadota</taxon>
        <taxon>Gammaproteobacteria</taxon>
        <taxon>Cellvibrionales</taxon>
        <taxon>Cellvibrionaceae</taxon>
        <taxon>Cellvibrio</taxon>
    </lineage>
</organism>
<evidence type="ECO:0000256" key="1">
    <source>
        <dbReference type="SAM" id="SignalP"/>
    </source>
</evidence>
<comment type="caution">
    <text evidence="2">The sequence shown here is derived from an EMBL/GenBank/DDBJ whole genome shotgun (WGS) entry which is preliminary data.</text>
</comment>
<evidence type="ECO:0000313" key="3">
    <source>
        <dbReference type="Proteomes" id="UP000216101"/>
    </source>
</evidence>
<reference evidence="3" key="1">
    <citation type="submission" date="2017-05" db="EMBL/GenBank/DDBJ databases">
        <authorList>
            <person name="Barney B.M."/>
        </authorList>
    </citation>
    <scope>NUCLEOTIDE SEQUENCE [LARGE SCALE GENOMIC DNA]</scope>
    <source>
        <strain evidence="3">PSBB022</strain>
    </source>
</reference>
<sequence length="185" mass="21737">MQKCLHPFRLLALLALVASLFACTSTHRAAQDPWPERMPSRAYFVKVYEADKINKQIQTQDEYLTWILRFYKGWELYRRGWIKMTDELVAQVNDPQQVEEIRYKIDRIGRLVSGEWAKKSNTRTIYLRHVSIWGNALLESLDRDEALPLINRVNNDVDDLLAHKISPDVITANRYFPVSEDDPFL</sequence>
<feature type="chain" id="PRO_5012967003" evidence="1">
    <location>
        <begin position="30"/>
        <end position="185"/>
    </location>
</feature>
<evidence type="ECO:0000313" key="2">
    <source>
        <dbReference type="EMBL" id="OZY86270.1"/>
    </source>
</evidence>
<dbReference type="Proteomes" id="UP000216101">
    <property type="component" value="Unassembled WGS sequence"/>
</dbReference>
<name>A0A266Q8W6_9GAMM</name>
<protein>
    <submittedName>
        <fullName evidence="2">Uncharacterized protein</fullName>
    </submittedName>
</protein>
<keyword evidence="1" id="KW-0732">Signal</keyword>
<dbReference type="EMBL" id="NHNI01000001">
    <property type="protein sequence ID" value="OZY86270.1"/>
    <property type="molecule type" value="Genomic_DNA"/>
</dbReference>
<gene>
    <name evidence="2" type="ORF">CBP51_04380</name>
</gene>
<feature type="signal peptide" evidence="1">
    <location>
        <begin position="1"/>
        <end position="29"/>
    </location>
</feature>
<dbReference type="AlphaFoldDB" id="A0A266Q8W6"/>